<proteinExistence type="predicted"/>
<feature type="domain" description="Polysaccharide export protein N-terminal" evidence="2">
    <location>
        <begin position="21"/>
        <end position="83"/>
    </location>
</feature>
<dbReference type="InterPro" id="IPR003715">
    <property type="entry name" value="Poly_export_N"/>
</dbReference>
<feature type="non-terminal residue" evidence="3">
    <location>
        <position position="89"/>
    </location>
</feature>
<feature type="chain" id="PRO_5004154284" evidence="1">
    <location>
        <begin position="22"/>
        <end position="89"/>
    </location>
</feature>
<keyword evidence="4" id="KW-1185">Reference proteome</keyword>
<dbReference type="EMBL" id="APVG01000076">
    <property type="protein sequence ID" value="ENY70438.1"/>
    <property type="molecule type" value="Genomic_DNA"/>
</dbReference>
<keyword evidence="1" id="KW-0732">Signal</keyword>
<evidence type="ECO:0000313" key="4">
    <source>
        <dbReference type="Proteomes" id="UP000023775"/>
    </source>
</evidence>
<dbReference type="RefSeq" id="WP_005362331.1">
    <property type="nucleotide sequence ID" value="NZ_APVG01000076.1"/>
</dbReference>
<organism evidence="3 4">
    <name type="scientific">Aeromonas diversa CDC 2478-85</name>
    <dbReference type="NCBI Taxonomy" id="1268237"/>
    <lineage>
        <taxon>Bacteria</taxon>
        <taxon>Pseudomonadati</taxon>
        <taxon>Pseudomonadota</taxon>
        <taxon>Gammaproteobacteria</taxon>
        <taxon>Aeromonadales</taxon>
        <taxon>Aeromonadaceae</taxon>
        <taxon>Aeromonas</taxon>
    </lineage>
</organism>
<dbReference type="AlphaFoldDB" id="N9VFL9"/>
<name>N9VFL9_9GAMM</name>
<evidence type="ECO:0000256" key="1">
    <source>
        <dbReference type="SAM" id="SignalP"/>
    </source>
</evidence>
<evidence type="ECO:0000259" key="2">
    <source>
        <dbReference type="Pfam" id="PF02563"/>
    </source>
</evidence>
<protein>
    <submittedName>
        <fullName evidence="3">Transporter</fullName>
    </submittedName>
</protein>
<comment type="caution">
    <text evidence="3">The sequence shown here is derived from an EMBL/GenBank/DDBJ whole genome shotgun (WGS) entry which is preliminary data.</text>
</comment>
<reference evidence="3 4" key="1">
    <citation type="journal article" date="2013" name="Genome Announc.">
        <title>Draft Genome Sequence of the Aeromonas diversa Type Strain.</title>
        <authorList>
            <person name="Farfan M."/>
            <person name="Spataro N."/>
            <person name="Sanglas A."/>
            <person name="Albarral V."/>
            <person name="Loren J.G."/>
            <person name="Bosch E."/>
            <person name="Fuste M.C."/>
        </authorList>
    </citation>
    <scope>NUCLEOTIDE SEQUENCE [LARGE SCALE GENOMIC DNA]</scope>
    <source>
        <strain evidence="3 4">2478-85</strain>
    </source>
</reference>
<accession>N9VFL9</accession>
<evidence type="ECO:0000313" key="3">
    <source>
        <dbReference type="EMBL" id="ENY70438.1"/>
    </source>
</evidence>
<dbReference type="Pfam" id="PF02563">
    <property type="entry name" value="Poly_export"/>
    <property type="match status" value="1"/>
</dbReference>
<dbReference type="eggNOG" id="COG1596">
    <property type="taxonomic scope" value="Bacteria"/>
</dbReference>
<feature type="signal peptide" evidence="1">
    <location>
        <begin position="1"/>
        <end position="21"/>
    </location>
</feature>
<sequence length="89" mass="9723">MILLRRLICIVCLILALPGQAAALLEPGDRLQIDLPGEEAFAQPFSLDRERRIRLPEVGELSLAGMSLPQAEEAIRTQLGKAFSDLGNL</sequence>
<dbReference type="Proteomes" id="UP000023775">
    <property type="component" value="Unassembled WGS sequence"/>
</dbReference>
<gene>
    <name evidence="3" type="ORF">G114_18281</name>
</gene>